<reference evidence="10" key="1">
    <citation type="submission" date="2022-06" db="EMBL/GenBank/DDBJ databases">
        <title>Aquibacillus sp. a new bacterium isolated from soil saline samples.</title>
        <authorList>
            <person name="Galisteo C."/>
            <person name="De La Haba R."/>
            <person name="Sanchez-Porro C."/>
            <person name="Ventosa A."/>
        </authorList>
    </citation>
    <scope>NUCLEOTIDE SEQUENCE</scope>
    <source>
        <strain evidence="10">3ASR75-11</strain>
    </source>
</reference>
<evidence type="ECO:0000256" key="3">
    <source>
        <dbReference type="ARBA" id="ARBA00022475"/>
    </source>
</evidence>
<feature type="transmembrane region" description="Helical" evidence="8">
    <location>
        <begin position="6"/>
        <end position="24"/>
    </location>
</feature>
<feature type="transmembrane region" description="Helical" evidence="8">
    <location>
        <begin position="36"/>
        <end position="54"/>
    </location>
</feature>
<evidence type="ECO:0000256" key="4">
    <source>
        <dbReference type="ARBA" id="ARBA00022692"/>
    </source>
</evidence>
<evidence type="ECO:0000313" key="11">
    <source>
        <dbReference type="Proteomes" id="UP001145050"/>
    </source>
</evidence>
<keyword evidence="3" id="KW-1003">Cell membrane</keyword>
<dbReference type="EMBL" id="JAMQKB010000011">
    <property type="protein sequence ID" value="MDC3425141.1"/>
    <property type="molecule type" value="Genomic_DNA"/>
</dbReference>
<evidence type="ECO:0000256" key="1">
    <source>
        <dbReference type="ARBA" id="ARBA00004651"/>
    </source>
</evidence>
<comment type="similarity">
    <text evidence="2">Belongs to the UPF0702 family.</text>
</comment>
<evidence type="ECO:0000256" key="6">
    <source>
        <dbReference type="ARBA" id="ARBA00023136"/>
    </source>
</evidence>
<proteinExistence type="inferred from homology"/>
<feature type="domain" description="YetF C-terminal" evidence="9">
    <location>
        <begin position="80"/>
        <end position="213"/>
    </location>
</feature>
<name>A0A9X4AMC1_9BACI</name>
<dbReference type="InterPro" id="IPR007353">
    <property type="entry name" value="DUF421"/>
</dbReference>
<sequence>MEIFLTYIMKPLVIFLVSYLYIRLAGKKAVSEMNSFDMLFIIALGTIISEPLVTKQPVQALSYALVFSIIYILFSLATLNNKLRWLLIAKPTVLIRDGDIDEQGLRKTRITTEELISTLRQKGYAKTTDVEIAIMEDMGKISVIPKANARPLQPNDIQLTPSPTFIPIPIIMNGQIIKHNMNYLEKDEAWLKGQLQSQSMSLDNISDITLGTYTKEGTLAIDTDNPNDKQKGPQYYKPGTNN</sequence>
<evidence type="ECO:0000313" key="10">
    <source>
        <dbReference type="EMBL" id="MDC3425141.1"/>
    </source>
</evidence>
<feature type="region of interest" description="Disordered" evidence="7">
    <location>
        <begin position="219"/>
        <end position="242"/>
    </location>
</feature>
<keyword evidence="11" id="KW-1185">Reference proteome</keyword>
<protein>
    <submittedName>
        <fullName evidence="10">DUF421 domain-containing protein</fullName>
    </submittedName>
</protein>
<dbReference type="AlphaFoldDB" id="A0A9X4AMC1"/>
<evidence type="ECO:0000256" key="7">
    <source>
        <dbReference type="SAM" id="MobiDB-lite"/>
    </source>
</evidence>
<evidence type="ECO:0000256" key="5">
    <source>
        <dbReference type="ARBA" id="ARBA00022989"/>
    </source>
</evidence>
<keyword evidence="6 8" id="KW-0472">Membrane</keyword>
<organism evidence="10 11">
    <name type="scientific">Terrihalobacillus insolitus</name>
    <dbReference type="NCBI Taxonomy" id="2950438"/>
    <lineage>
        <taxon>Bacteria</taxon>
        <taxon>Bacillati</taxon>
        <taxon>Bacillota</taxon>
        <taxon>Bacilli</taxon>
        <taxon>Bacillales</taxon>
        <taxon>Bacillaceae</taxon>
        <taxon>Terrihalobacillus</taxon>
    </lineage>
</organism>
<gene>
    <name evidence="10" type="ORF">NC797_11555</name>
</gene>
<comment type="caution">
    <text evidence="10">The sequence shown here is derived from an EMBL/GenBank/DDBJ whole genome shotgun (WGS) entry which is preliminary data.</text>
</comment>
<dbReference type="InterPro" id="IPR023090">
    <property type="entry name" value="UPF0702_alpha/beta_dom_sf"/>
</dbReference>
<evidence type="ECO:0000259" key="9">
    <source>
        <dbReference type="Pfam" id="PF04239"/>
    </source>
</evidence>
<keyword evidence="5 8" id="KW-1133">Transmembrane helix</keyword>
<dbReference type="GO" id="GO:0005886">
    <property type="term" value="C:plasma membrane"/>
    <property type="evidence" value="ECO:0007669"/>
    <property type="project" value="UniProtKB-SubCell"/>
</dbReference>
<dbReference type="Pfam" id="PF04239">
    <property type="entry name" value="DUF421"/>
    <property type="match status" value="1"/>
</dbReference>
<feature type="transmembrane region" description="Helical" evidence="8">
    <location>
        <begin position="60"/>
        <end position="79"/>
    </location>
</feature>
<dbReference type="Proteomes" id="UP001145050">
    <property type="component" value="Unassembled WGS sequence"/>
</dbReference>
<dbReference type="PANTHER" id="PTHR34582">
    <property type="entry name" value="UPF0702 TRANSMEMBRANE PROTEIN YCAP"/>
    <property type="match status" value="1"/>
</dbReference>
<dbReference type="Gene3D" id="3.30.240.20">
    <property type="entry name" value="bsu07140 like domains"/>
    <property type="match status" value="2"/>
</dbReference>
<evidence type="ECO:0000256" key="2">
    <source>
        <dbReference type="ARBA" id="ARBA00006448"/>
    </source>
</evidence>
<dbReference type="PANTHER" id="PTHR34582:SF6">
    <property type="entry name" value="UPF0702 TRANSMEMBRANE PROTEIN YCAP"/>
    <property type="match status" value="1"/>
</dbReference>
<keyword evidence="4 8" id="KW-0812">Transmembrane</keyword>
<accession>A0A9X4AMC1</accession>
<comment type="subcellular location">
    <subcellularLocation>
        <location evidence="1">Cell membrane</location>
        <topology evidence="1">Multi-pass membrane protein</topology>
    </subcellularLocation>
</comment>
<dbReference type="RefSeq" id="WP_272436945.1">
    <property type="nucleotide sequence ID" value="NZ_JAMQKB010000011.1"/>
</dbReference>
<evidence type="ECO:0000256" key="8">
    <source>
        <dbReference type="SAM" id="Phobius"/>
    </source>
</evidence>